<organism evidence="1 2">
    <name type="scientific">Fundidesulfovibrio magnetotacticus</name>
    <dbReference type="NCBI Taxonomy" id="2730080"/>
    <lineage>
        <taxon>Bacteria</taxon>
        <taxon>Pseudomonadati</taxon>
        <taxon>Thermodesulfobacteriota</taxon>
        <taxon>Desulfovibrionia</taxon>
        <taxon>Desulfovibrionales</taxon>
        <taxon>Desulfovibrionaceae</taxon>
        <taxon>Fundidesulfovibrio</taxon>
    </lineage>
</organism>
<protein>
    <recommendedName>
        <fullName evidence="3">Heme oxygenase</fullName>
    </recommendedName>
</protein>
<dbReference type="RefSeq" id="WP_173087017.1">
    <property type="nucleotide sequence ID" value="NZ_BLTE01000025.1"/>
</dbReference>
<gene>
    <name evidence="1" type="ORF">NNJEOMEG_03751</name>
</gene>
<evidence type="ECO:0008006" key="3">
    <source>
        <dbReference type="Google" id="ProtNLM"/>
    </source>
</evidence>
<reference evidence="1 2" key="2">
    <citation type="submission" date="2020-05" db="EMBL/GenBank/DDBJ databases">
        <title>Draft genome sequence of Desulfovibrio sp. strainFSS-1.</title>
        <authorList>
            <person name="Shimoshige H."/>
            <person name="Kobayashi H."/>
            <person name="Maekawa T."/>
        </authorList>
    </citation>
    <scope>NUCLEOTIDE SEQUENCE [LARGE SCALE GENOMIC DNA]</scope>
    <source>
        <strain evidence="1 2">SIID29052-01</strain>
    </source>
</reference>
<dbReference type="GO" id="GO:0004392">
    <property type="term" value="F:heme oxygenase (decyclizing) activity"/>
    <property type="evidence" value="ECO:0007669"/>
    <property type="project" value="InterPro"/>
</dbReference>
<dbReference type="AlphaFoldDB" id="A0A6V8M088"/>
<reference evidence="1 2" key="1">
    <citation type="submission" date="2020-04" db="EMBL/GenBank/DDBJ databases">
        <authorList>
            <consortium name="Desulfovibrio sp. FSS-1 genome sequencing consortium"/>
            <person name="Shimoshige H."/>
            <person name="Kobayashi H."/>
            <person name="Maekawa T."/>
        </authorList>
    </citation>
    <scope>NUCLEOTIDE SEQUENCE [LARGE SCALE GENOMIC DNA]</scope>
    <source>
        <strain evidence="1 2">SIID29052-01</strain>
    </source>
</reference>
<dbReference type="CDD" id="cd19166">
    <property type="entry name" value="HemeO-bac"/>
    <property type="match status" value="1"/>
</dbReference>
<evidence type="ECO:0000313" key="2">
    <source>
        <dbReference type="Proteomes" id="UP000494245"/>
    </source>
</evidence>
<name>A0A6V8M088_9BACT</name>
<comment type="caution">
    <text evidence="1">The sequence shown here is derived from an EMBL/GenBank/DDBJ whole genome shotgun (WGS) entry which is preliminary data.</text>
</comment>
<dbReference type="InterPro" id="IPR016053">
    <property type="entry name" value="Haem_Oase-like"/>
</dbReference>
<dbReference type="EMBL" id="BLTE01000025">
    <property type="protein sequence ID" value="GFK95878.1"/>
    <property type="molecule type" value="Genomic_DNA"/>
</dbReference>
<dbReference type="SUPFAM" id="SSF48613">
    <property type="entry name" value="Heme oxygenase-like"/>
    <property type="match status" value="1"/>
</dbReference>
<sequence length="202" mass="21862">MHPNHLTMRDAVWPLHVRLETLPPLAAVAEGRATREEYAFALSVLHGFLVPLERGLDAFARQGQAGEGLSAHLRGRQWSRLALLEEDLSRLGFDKDAREALPLCRSLPAPTSPAVALAQLYVLEGSRLGGKVIASRVSQSLGLDASNGCAYFSSGGMEVAAYWTGFRKLLEDHLDREAAAEAADAAKGCFLALEGWLRERAG</sequence>
<keyword evidence="2" id="KW-1185">Reference proteome</keyword>
<proteinExistence type="predicted"/>
<dbReference type="Gene3D" id="1.20.910.10">
    <property type="entry name" value="Heme oxygenase-like"/>
    <property type="match status" value="1"/>
</dbReference>
<dbReference type="GO" id="GO:0006788">
    <property type="term" value="P:heme oxidation"/>
    <property type="evidence" value="ECO:0007669"/>
    <property type="project" value="InterPro"/>
</dbReference>
<dbReference type="InterPro" id="IPR016084">
    <property type="entry name" value="Haem_Oase-like_multi-hlx"/>
</dbReference>
<evidence type="ECO:0000313" key="1">
    <source>
        <dbReference type="EMBL" id="GFK95878.1"/>
    </source>
</evidence>
<dbReference type="Pfam" id="PF01126">
    <property type="entry name" value="Heme_oxygenase"/>
    <property type="match status" value="1"/>
</dbReference>
<dbReference type="Proteomes" id="UP000494245">
    <property type="component" value="Unassembled WGS sequence"/>
</dbReference>
<accession>A0A6V8M088</accession>